<feature type="domain" description="Aminotransferase class I/classII large" evidence="1">
    <location>
        <begin position="42"/>
        <end position="246"/>
    </location>
</feature>
<accession>A0A381TRZ2</accession>
<protein>
    <recommendedName>
        <fullName evidence="1">Aminotransferase class I/classII large domain-containing protein</fullName>
    </recommendedName>
</protein>
<reference evidence="2" key="1">
    <citation type="submission" date="2018-05" db="EMBL/GenBank/DDBJ databases">
        <authorList>
            <person name="Lanie J.A."/>
            <person name="Ng W.-L."/>
            <person name="Kazmierczak K.M."/>
            <person name="Andrzejewski T.M."/>
            <person name="Davidsen T.M."/>
            <person name="Wayne K.J."/>
            <person name="Tettelin H."/>
            <person name="Glass J.I."/>
            <person name="Rusch D."/>
            <person name="Podicherti R."/>
            <person name="Tsui H.-C.T."/>
            <person name="Winkler M.E."/>
        </authorList>
    </citation>
    <scope>NUCLEOTIDE SEQUENCE</scope>
</reference>
<evidence type="ECO:0000259" key="1">
    <source>
        <dbReference type="Pfam" id="PF00155"/>
    </source>
</evidence>
<sequence>VRDFKLETYFSKWEFTAKYNLAASDVESLSISDLLAMSSTSDKQAFQDLWLGYTETFGNKELRYEISKTYDTAKPEHILCFAGAEEGIYVAMRVLLRHNDHAIIVVPNYQAAETIPLDICEVSGVPLNPEENWTLDIDRVKNEIRPNTKLISINFPNNPTGAILSRERLDELIRICRSRGLYLFSDEVYRLLERDTQLRLPQIADIYERGLSLNVMSKAYGLPGLRLGWIMCKEENILQNMERYKHYLSICNSAPSEHLS</sequence>
<dbReference type="Gene3D" id="3.40.640.10">
    <property type="entry name" value="Type I PLP-dependent aspartate aminotransferase-like (Major domain)"/>
    <property type="match status" value="1"/>
</dbReference>
<proteinExistence type="predicted"/>
<feature type="non-terminal residue" evidence="2">
    <location>
        <position position="1"/>
    </location>
</feature>
<dbReference type="PANTHER" id="PTHR43510">
    <property type="entry name" value="AMINOTRANSFERASE FUNCTION, HYPOTHETICAL (EUROFUNG)"/>
    <property type="match status" value="1"/>
</dbReference>
<feature type="non-terminal residue" evidence="2">
    <location>
        <position position="260"/>
    </location>
</feature>
<dbReference type="SUPFAM" id="SSF53383">
    <property type="entry name" value="PLP-dependent transferases"/>
    <property type="match status" value="1"/>
</dbReference>
<dbReference type="InterPro" id="IPR015421">
    <property type="entry name" value="PyrdxlP-dep_Trfase_major"/>
</dbReference>
<dbReference type="CDD" id="cd00609">
    <property type="entry name" value="AAT_like"/>
    <property type="match status" value="1"/>
</dbReference>
<name>A0A381TRZ2_9ZZZZ</name>
<dbReference type="EMBL" id="UINC01005065">
    <property type="protein sequence ID" value="SVA18822.1"/>
    <property type="molecule type" value="Genomic_DNA"/>
</dbReference>
<dbReference type="Pfam" id="PF00155">
    <property type="entry name" value="Aminotran_1_2"/>
    <property type="match status" value="1"/>
</dbReference>
<dbReference type="PANTHER" id="PTHR43510:SF1">
    <property type="entry name" value="AMINOTRANSFERASE FUNCTION, HYPOTHETICAL (EUROFUNG)"/>
    <property type="match status" value="1"/>
</dbReference>
<dbReference type="GO" id="GO:0030170">
    <property type="term" value="F:pyridoxal phosphate binding"/>
    <property type="evidence" value="ECO:0007669"/>
    <property type="project" value="InterPro"/>
</dbReference>
<evidence type="ECO:0000313" key="2">
    <source>
        <dbReference type="EMBL" id="SVA18822.1"/>
    </source>
</evidence>
<gene>
    <name evidence="2" type="ORF">METZ01_LOCUS71676</name>
</gene>
<organism evidence="2">
    <name type="scientific">marine metagenome</name>
    <dbReference type="NCBI Taxonomy" id="408172"/>
    <lineage>
        <taxon>unclassified sequences</taxon>
        <taxon>metagenomes</taxon>
        <taxon>ecological metagenomes</taxon>
    </lineage>
</organism>
<dbReference type="InterPro" id="IPR004839">
    <property type="entry name" value="Aminotransferase_I/II_large"/>
</dbReference>
<dbReference type="AlphaFoldDB" id="A0A381TRZ2"/>
<dbReference type="InterPro" id="IPR015424">
    <property type="entry name" value="PyrdxlP-dep_Trfase"/>
</dbReference>